<proteinExistence type="predicted"/>
<reference evidence="2" key="1">
    <citation type="journal article" date="2019" name="Int. J. Syst. Evol. Microbiol.">
        <title>The Global Catalogue of Microorganisms (GCM) 10K type strain sequencing project: providing services to taxonomists for standard genome sequencing and annotation.</title>
        <authorList>
            <consortium name="The Broad Institute Genomics Platform"/>
            <consortium name="The Broad Institute Genome Sequencing Center for Infectious Disease"/>
            <person name="Wu L."/>
            <person name="Ma J."/>
        </authorList>
    </citation>
    <scope>NUCLEOTIDE SEQUENCE [LARGE SCALE GENOMIC DNA]</scope>
    <source>
        <strain evidence="2">NBRC 102520</strain>
    </source>
</reference>
<dbReference type="EMBL" id="BSOW01000002">
    <property type="protein sequence ID" value="GLR83754.1"/>
    <property type="molecule type" value="Genomic_DNA"/>
</dbReference>
<dbReference type="Proteomes" id="UP001156905">
    <property type="component" value="Unassembled WGS sequence"/>
</dbReference>
<keyword evidence="2" id="KW-1185">Reference proteome</keyword>
<name>A0ABQ6AND0_9BRAD</name>
<evidence type="ECO:0000313" key="2">
    <source>
        <dbReference type="Proteomes" id="UP001156905"/>
    </source>
</evidence>
<protein>
    <recommendedName>
        <fullName evidence="3">Transposase</fullName>
    </recommendedName>
</protein>
<accession>A0ABQ6AND0</accession>
<organism evidence="1 2">
    <name type="scientific">Bradyrhizobium iriomotense</name>
    <dbReference type="NCBI Taxonomy" id="441950"/>
    <lineage>
        <taxon>Bacteria</taxon>
        <taxon>Pseudomonadati</taxon>
        <taxon>Pseudomonadota</taxon>
        <taxon>Alphaproteobacteria</taxon>
        <taxon>Hyphomicrobiales</taxon>
        <taxon>Nitrobacteraceae</taxon>
        <taxon>Bradyrhizobium</taxon>
    </lineage>
</organism>
<sequence>MIPGIGHRQDTIRGGNAGGEIERIGTNVTLGVPAFARELSLANQKIGRRLVVGRALGPYQKTVVAAVADEQWPVLADKTDPTRTKKRMGGGNDRLHKPVRSDFTAKDHFRAACRQESVRHMIIVRDGASLVQAYGRGRGDHG</sequence>
<gene>
    <name evidence="1" type="ORF">GCM10007857_04640</name>
</gene>
<comment type="caution">
    <text evidence="1">The sequence shown here is derived from an EMBL/GenBank/DDBJ whole genome shotgun (WGS) entry which is preliminary data.</text>
</comment>
<evidence type="ECO:0000313" key="1">
    <source>
        <dbReference type="EMBL" id="GLR83754.1"/>
    </source>
</evidence>
<evidence type="ECO:0008006" key="3">
    <source>
        <dbReference type="Google" id="ProtNLM"/>
    </source>
</evidence>